<evidence type="ECO:0000313" key="3">
    <source>
        <dbReference type="Proteomes" id="UP001147752"/>
    </source>
</evidence>
<dbReference type="PANTHER" id="PTHR46082:SF11">
    <property type="entry name" value="AAA+ ATPASE DOMAIN-CONTAINING PROTEIN-RELATED"/>
    <property type="match status" value="1"/>
</dbReference>
<feature type="region of interest" description="Disordered" evidence="1">
    <location>
        <begin position="1"/>
        <end position="24"/>
    </location>
</feature>
<dbReference type="Pfam" id="PF04275">
    <property type="entry name" value="P-mevalo_kinase"/>
    <property type="match status" value="1"/>
</dbReference>
<name>A0A9W9RU12_9EURO</name>
<accession>A0A9W9RU12</accession>
<comment type="caution">
    <text evidence="2">The sequence shown here is derived from an EMBL/GenBank/DDBJ whole genome shotgun (WGS) entry which is preliminary data.</text>
</comment>
<feature type="compositionally biased region" description="Polar residues" evidence="1">
    <location>
        <begin position="1"/>
        <end position="19"/>
    </location>
</feature>
<evidence type="ECO:0000313" key="2">
    <source>
        <dbReference type="EMBL" id="KAJ5365249.1"/>
    </source>
</evidence>
<proteinExistence type="predicted"/>
<dbReference type="EMBL" id="JAPZBT010000003">
    <property type="protein sequence ID" value="KAJ5365249.1"/>
    <property type="molecule type" value="Genomic_DNA"/>
</dbReference>
<dbReference type="GO" id="GO:0005737">
    <property type="term" value="C:cytoplasm"/>
    <property type="evidence" value="ECO:0007669"/>
    <property type="project" value="InterPro"/>
</dbReference>
<dbReference type="InterPro" id="IPR027417">
    <property type="entry name" value="P-loop_NTPase"/>
</dbReference>
<dbReference type="Gene3D" id="3.40.462.20">
    <property type="match status" value="1"/>
</dbReference>
<dbReference type="PANTHER" id="PTHR46082">
    <property type="entry name" value="ATP/GTP-BINDING PROTEIN-RELATED"/>
    <property type="match status" value="1"/>
</dbReference>
<reference evidence="2" key="2">
    <citation type="journal article" date="2023" name="IMA Fungus">
        <title>Comparative genomic study of the Penicillium genus elucidates a diverse pangenome and 15 lateral gene transfer events.</title>
        <authorList>
            <person name="Petersen C."/>
            <person name="Sorensen T."/>
            <person name="Nielsen M.R."/>
            <person name="Sondergaard T.E."/>
            <person name="Sorensen J.L."/>
            <person name="Fitzpatrick D.A."/>
            <person name="Frisvad J.C."/>
            <person name="Nielsen K.L."/>
        </authorList>
    </citation>
    <scope>NUCLEOTIDE SEQUENCE</scope>
    <source>
        <strain evidence="2">IBT 3081</strain>
    </source>
</reference>
<dbReference type="AlphaFoldDB" id="A0A9W9RU12"/>
<reference evidence="2" key="1">
    <citation type="submission" date="2022-12" db="EMBL/GenBank/DDBJ databases">
        <authorList>
            <person name="Petersen C."/>
        </authorList>
    </citation>
    <scope>NUCLEOTIDE SEQUENCE</scope>
    <source>
        <strain evidence="2">IBT 3081</strain>
    </source>
</reference>
<dbReference type="InterPro" id="IPR053137">
    <property type="entry name" value="NLR-like"/>
</dbReference>
<dbReference type="InterPro" id="IPR005919">
    <property type="entry name" value="Pmev_kin_anim"/>
</dbReference>
<dbReference type="GO" id="GO:0004631">
    <property type="term" value="F:phosphomevalonate kinase activity"/>
    <property type="evidence" value="ECO:0007669"/>
    <property type="project" value="InterPro"/>
</dbReference>
<protein>
    <submittedName>
        <fullName evidence="2">Uncharacterized protein</fullName>
    </submittedName>
</protein>
<dbReference type="GeneID" id="81465048"/>
<dbReference type="Proteomes" id="UP001147752">
    <property type="component" value="Unassembled WGS sequence"/>
</dbReference>
<keyword evidence="3" id="KW-1185">Reference proteome</keyword>
<sequence>MAENPLSQPEQSVPAQSNAGAEMPPCRKRLRHDAYTIGWVCALPKEQTAARAMLDEEHEPLPTPRNDHNAYKLGSEITNSLVTAIEIRPSPLCYLHLLQGGGAVGDVAADENAFGCRDWDFACIVYNIAMNLLPLSSGFYGADLGPDPRDAALAVKAFGPNRPRLARLKHTSDPRNVLAYACPLSKAPMEPRLIILVTGDSCAGKDYCADVWVSMFLKCTQKGLVARAVSISDATKREYAAATGADLNCLRQDRAYKEQHRSALTTFFQHQVPNRPRLPEEHFLNVVYGAADVDVLLITGMRDEAPVAAMSHLVPDSRLLE</sequence>
<dbReference type="RefSeq" id="XP_056576716.1">
    <property type="nucleotide sequence ID" value="XM_056725865.1"/>
</dbReference>
<dbReference type="GO" id="GO:0006695">
    <property type="term" value="P:cholesterol biosynthetic process"/>
    <property type="evidence" value="ECO:0007669"/>
    <property type="project" value="InterPro"/>
</dbReference>
<dbReference type="Gene3D" id="3.40.50.300">
    <property type="entry name" value="P-loop containing nucleotide triphosphate hydrolases"/>
    <property type="match status" value="1"/>
</dbReference>
<organism evidence="2 3">
    <name type="scientific">Penicillium concentricum</name>
    <dbReference type="NCBI Taxonomy" id="293559"/>
    <lineage>
        <taxon>Eukaryota</taxon>
        <taxon>Fungi</taxon>
        <taxon>Dikarya</taxon>
        <taxon>Ascomycota</taxon>
        <taxon>Pezizomycotina</taxon>
        <taxon>Eurotiomycetes</taxon>
        <taxon>Eurotiomycetidae</taxon>
        <taxon>Eurotiales</taxon>
        <taxon>Aspergillaceae</taxon>
        <taxon>Penicillium</taxon>
    </lineage>
</organism>
<dbReference type="OrthoDB" id="4350602at2759"/>
<evidence type="ECO:0000256" key="1">
    <source>
        <dbReference type="SAM" id="MobiDB-lite"/>
    </source>
</evidence>
<gene>
    <name evidence="2" type="ORF">N7517_008135</name>
</gene>